<protein>
    <submittedName>
        <fullName evidence="1">Uncharacterized protein</fullName>
    </submittedName>
</protein>
<evidence type="ECO:0000313" key="2">
    <source>
        <dbReference type="Proteomes" id="UP001207468"/>
    </source>
</evidence>
<comment type="caution">
    <text evidence="1">The sequence shown here is derived from an EMBL/GenBank/DDBJ whole genome shotgun (WGS) entry which is preliminary data.</text>
</comment>
<evidence type="ECO:0000313" key="1">
    <source>
        <dbReference type="EMBL" id="KAI9512245.1"/>
    </source>
</evidence>
<accession>A0ACC0UKX8</accession>
<dbReference type="EMBL" id="JAGFNK010000011">
    <property type="protein sequence ID" value="KAI9512245.1"/>
    <property type="molecule type" value="Genomic_DNA"/>
</dbReference>
<keyword evidence="2" id="KW-1185">Reference proteome</keyword>
<gene>
    <name evidence="1" type="ORF">F5148DRAFT_1146285</name>
</gene>
<reference evidence="1" key="1">
    <citation type="submission" date="2021-03" db="EMBL/GenBank/DDBJ databases">
        <title>Evolutionary priming and transition to the ectomycorrhizal habit in an iconic lineage of mushroom-forming fungi: is preadaptation a requirement?</title>
        <authorList>
            <consortium name="DOE Joint Genome Institute"/>
            <person name="Looney B.P."/>
            <person name="Miyauchi S."/>
            <person name="Morin E."/>
            <person name="Drula E."/>
            <person name="Courty P.E."/>
            <person name="Chicoki N."/>
            <person name="Fauchery L."/>
            <person name="Kohler A."/>
            <person name="Kuo A."/>
            <person name="LaButti K."/>
            <person name="Pangilinan J."/>
            <person name="Lipzen A."/>
            <person name="Riley R."/>
            <person name="Andreopoulos W."/>
            <person name="He G."/>
            <person name="Johnson J."/>
            <person name="Barry K.W."/>
            <person name="Grigoriev I.V."/>
            <person name="Nagy L."/>
            <person name="Hibbett D."/>
            <person name="Henrissat B."/>
            <person name="Matheny P.B."/>
            <person name="Labbe J."/>
            <person name="Martin A.F."/>
        </authorList>
    </citation>
    <scope>NUCLEOTIDE SEQUENCE</scope>
    <source>
        <strain evidence="1">BPL698</strain>
    </source>
</reference>
<name>A0ACC0UKX8_9AGAM</name>
<proteinExistence type="predicted"/>
<sequence length="362" mass="39978">MTTQENNNVDPSLDYVDDSEPERKRIRLQATETKRRRTFQKQLQRQNIALAHSPPLSHAPTYHHSADGHTICVEGLEEVVAEVTQSHVENAAIGVIDISTQSCSQLPTQSPSPLLPDSSGQRASPAPASQHSPCIDTTVIQEEPTPPIGIKSHVDRGKFEKLGQESLTGRSVTKPDVGPLLKCVSCEARWTIQKGAARKSSHMTMCARKNGISESTLQRLIEKELLKIRHAKTDDKLTTPDSDPAHVVAQTYMESVVEEAQQRQRRKQRRTDSAGTLQPVSQTRAAILDRAKALLGTREPTVSCDAFELERTQTFGRSKLGMGHKQEENVDPTVPQLSEECALSSRLAFLRSMARSPTTDLT</sequence>
<organism evidence="1 2">
    <name type="scientific">Russula earlei</name>
    <dbReference type="NCBI Taxonomy" id="71964"/>
    <lineage>
        <taxon>Eukaryota</taxon>
        <taxon>Fungi</taxon>
        <taxon>Dikarya</taxon>
        <taxon>Basidiomycota</taxon>
        <taxon>Agaricomycotina</taxon>
        <taxon>Agaricomycetes</taxon>
        <taxon>Russulales</taxon>
        <taxon>Russulaceae</taxon>
        <taxon>Russula</taxon>
    </lineage>
</organism>
<dbReference type="Proteomes" id="UP001207468">
    <property type="component" value="Unassembled WGS sequence"/>
</dbReference>